<evidence type="ECO:0000313" key="2">
    <source>
        <dbReference type="Proteomes" id="UP000789920"/>
    </source>
</evidence>
<sequence>YNEKLDTLATLQAELVSEINDTPQSKSLIIRSHTYAQEKKSLFFEHVSITQRSEPKHN</sequence>
<proteinExistence type="predicted"/>
<accession>A0ACA9S6F6</accession>
<keyword evidence="2" id="KW-1185">Reference proteome</keyword>
<feature type="non-terminal residue" evidence="1">
    <location>
        <position position="58"/>
    </location>
</feature>
<organism evidence="1 2">
    <name type="scientific">Racocetra persica</name>
    <dbReference type="NCBI Taxonomy" id="160502"/>
    <lineage>
        <taxon>Eukaryota</taxon>
        <taxon>Fungi</taxon>
        <taxon>Fungi incertae sedis</taxon>
        <taxon>Mucoromycota</taxon>
        <taxon>Glomeromycotina</taxon>
        <taxon>Glomeromycetes</taxon>
        <taxon>Diversisporales</taxon>
        <taxon>Gigasporaceae</taxon>
        <taxon>Racocetra</taxon>
    </lineage>
</organism>
<dbReference type="Proteomes" id="UP000789920">
    <property type="component" value="Unassembled WGS sequence"/>
</dbReference>
<name>A0ACA9S6F6_9GLOM</name>
<reference evidence="1" key="1">
    <citation type="submission" date="2021-06" db="EMBL/GenBank/DDBJ databases">
        <authorList>
            <person name="Kallberg Y."/>
            <person name="Tangrot J."/>
            <person name="Rosling A."/>
        </authorList>
    </citation>
    <scope>NUCLEOTIDE SEQUENCE</scope>
    <source>
        <strain evidence="1">MA461A</strain>
    </source>
</reference>
<dbReference type="EMBL" id="CAJVQC010089243">
    <property type="protein sequence ID" value="CAG8824637.1"/>
    <property type="molecule type" value="Genomic_DNA"/>
</dbReference>
<comment type="caution">
    <text evidence="1">The sequence shown here is derived from an EMBL/GenBank/DDBJ whole genome shotgun (WGS) entry which is preliminary data.</text>
</comment>
<protein>
    <submittedName>
        <fullName evidence="1">31837_t:CDS:1</fullName>
    </submittedName>
</protein>
<evidence type="ECO:0000313" key="1">
    <source>
        <dbReference type="EMBL" id="CAG8824637.1"/>
    </source>
</evidence>
<gene>
    <name evidence="1" type="ORF">RPERSI_LOCUS26293</name>
</gene>
<feature type="non-terminal residue" evidence="1">
    <location>
        <position position="1"/>
    </location>
</feature>